<dbReference type="Proteomes" id="UP000677054">
    <property type="component" value="Unassembled WGS sequence"/>
</dbReference>
<keyword evidence="2 4" id="KW-0732">Signal</keyword>
<dbReference type="PROSITE" id="PS51450">
    <property type="entry name" value="LRR"/>
    <property type="match status" value="1"/>
</dbReference>
<protein>
    <submittedName>
        <fullName evidence="5">Uncharacterized protein</fullName>
    </submittedName>
</protein>
<dbReference type="InterPro" id="IPR050328">
    <property type="entry name" value="Dev_Immune_Receptor"/>
</dbReference>
<proteinExistence type="predicted"/>
<dbReference type="PANTHER" id="PTHR24373">
    <property type="entry name" value="SLIT RELATED LEUCINE-RICH REPEAT NEURONAL PROTEIN"/>
    <property type="match status" value="1"/>
</dbReference>
<dbReference type="EMBL" id="CAJPEV010005961">
    <property type="protein sequence ID" value="CAG0903698.1"/>
    <property type="molecule type" value="Genomic_DNA"/>
</dbReference>
<evidence type="ECO:0000313" key="6">
    <source>
        <dbReference type="Proteomes" id="UP000677054"/>
    </source>
</evidence>
<feature type="chain" id="PRO_5036209820" evidence="4">
    <location>
        <begin position="19"/>
        <end position="276"/>
    </location>
</feature>
<reference evidence="5" key="1">
    <citation type="submission" date="2020-11" db="EMBL/GenBank/DDBJ databases">
        <authorList>
            <person name="Tran Van P."/>
        </authorList>
    </citation>
    <scope>NUCLEOTIDE SEQUENCE</scope>
</reference>
<dbReference type="Gene3D" id="3.80.10.10">
    <property type="entry name" value="Ribonuclease Inhibitor"/>
    <property type="match status" value="1"/>
</dbReference>
<keyword evidence="6" id="KW-1185">Reference proteome</keyword>
<evidence type="ECO:0000256" key="3">
    <source>
        <dbReference type="ARBA" id="ARBA00022737"/>
    </source>
</evidence>
<feature type="signal peptide" evidence="4">
    <location>
        <begin position="1"/>
        <end position="18"/>
    </location>
</feature>
<dbReference type="Pfam" id="PF13855">
    <property type="entry name" value="LRR_8"/>
    <property type="match status" value="1"/>
</dbReference>
<keyword evidence="3" id="KW-0677">Repeat</keyword>
<evidence type="ECO:0000256" key="4">
    <source>
        <dbReference type="SAM" id="SignalP"/>
    </source>
</evidence>
<evidence type="ECO:0000256" key="2">
    <source>
        <dbReference type="ARBA" id="ARBA00022729"/>
    </source>
</evidence>
<dbReference type="InterPro" id="IPR032675">
    <property type="entry name" value="LRR_dom_sf"/>
</dbReference>
<evidence type="ECO:0000256" key="1">
    <source>
        <dbReference type="ARBA" id="ARBA00022614"/>
    </source>
</evidence>
<name>A0A7R9AGA0_9CRUS</name>
<organism evidence="5">
    <name type="scientific">Darwinula stevensoni</name>
    <dbReference type="NCBI Taxonomy" id="69355"/>
    <lineage>
        <taxon>Eukaryota</taxon>
        <taxon>Metazoa</taxon>
        <taxon>Ecdysozoa</taxon>
        <taxon>Arthropoda</taxon>
        <taxon>Crustacea</taxon>
        <taxon>Oligostraca</taxon>
        <taxon>Ostracoda</taxon>
        <taxon>Podocopa</taxon>
        <taxon>Podocopida</taxon>
        <taxon>Darwinulocopina</taxon>
        <taxon>Darwinuloidea</taxon>
        <taxon>Darwinulidae</taxon>
        <taxon>Darwinula</taxon>
    </lineage>
</organism>
<gene>
    <name evidence="5" type="ORF">DSTB1V02_LOCUS13249</name>
</gene>
<keyword evidence="1" id="KW-0433">Leucine-rich repeat</keyword>
<feature type="non-terminal residue" evidence="5">
    <location>
        <position position="1"/>
    </location>
</feature>
<sequence length="276" mass="30606">MSLALLLLPLLALAAGEAEPGCPEESLSPCACVDDYVEDYRDGEVRVDCTGASTSAEIARALKGANWPSTRLWQFYMNGTPGVKHLPDGILAHLSFQSIWLNDTRLKRVHPSVLLLSGSRLVNLTVQFARLEEFPFRLLPEFPRLRSLWLESNLLTSVPALQSESLEILDLDHNRITRVEEDGWATPNLRDFDLRYNPLSKFPSTVIASLEKLERFYCSGCNLGPTLSGGLLEFRSKSLELVSLWQNNVSRLEPGAIEGIVALFVLLLRSPSGSAL</sequence>
<evidence type="ECO:0000313" key="5">
    <source>
        <dbReference type="EMBL" id="CAD7253500.1"/>
    </source>
</evidence>
<dbReference type="InterPro" id="IPR001611">
    <property type="entry name" value="Leu-rich_rpt"/>
</dbReference>
<dbReference type="AlphaFoldDB" id="A0A7R9AGA0"/>
<dbReference type="EMBL" id="LR905478">
    <property type="protein sequence ID" value="CAD7253500.1"/>
    <property type="molecule type" value="Genomic_DNA"/>
</dbReference>
<dbReference type="OrthoDB" id="27267at2759"/>
<dbReference type="PANTHER" id="PTHR24373:SF275">
    <property type="entry name" value="TIR DOMAIN-CONTAINING PROTEIN"/>
    <property type="match status" value="1"/>
</dbReference>
<accession>A0A7R9AGA0</accession>
<dbReference type="InterPro" id="IPR003591">
    <property type="entry name" value="Leu-rich_rpt_typical-subtyp"/>
</dbReference>
<dbReference type="SMART" id="SM00369">
    <property type="entry name" value="LRR_TYP"/>
    <property type="match status" value="4"/>
</dbReference>
<dbReference type="SUPFAM" id="SSF52058">
    <property type="entry name" value="L domain-like"/>
    <property type="match status" value="1"/>
</dbReference>